<keyword evidence="2" id="KW-0812">Transmembrane</keyword>
<evidence type="ECO:0000256" key="1">
    <source>
        <dbReference type="SAM" id="MobiDB-lite"/>
    </source>
</evidence>
<feature type="region of interest" description="Disordered" evidence="1">
    <location>
        <begin position="132"/>
        <end position="214"/>
    </location>
</feature>
<evidence type="ECO:0000313" key="4">
    <source>
        <dbReference type="EMBL" id="MFO7194147.1"/>
    </source>
</evidence>
<protein>
    <submittedName>
        <fullName evidence="4">Uncharacterized protein</fullName>
    </submittedName>
</protein>
<dbReference type="EMBL" id="QGUI02000362">
    <property type="protein sequence ID" value="MFO7194147.1"/>
    <property type="molecule type" value="Genomic_DNA"/>
</dbReference>
<keyword evidence="2" id="KW-0472">Membrane</keyword>
<name>A0ABD6FM84_9PSEU</name>
<dbReference type="Proteomes" id="UP000249324">
    <property type="component" value="Unassembled WGS sequence"/>
</dbReference>
<feature type="signal peptide" evidence="3">
    <location>
        <begin position="1"/>
        <end position="21"/>
    </location>
</feature>
<gene>
    <name evidence="4" type="ORF">DIU77_018040</name>
</gene>
<keyword evidence="3" id="KW-0732">Signal</keyword>
<comment type="caution">
    <text evidence="4">The sequence shown here is derived from an EMBL/GenBank/DDBJ whole genome shotgun (WGS) entry which is preliminary data.</text>
</comment>
<sequence length="298" mass="29227">MRVWRRAAALGAATAIATASAAFGMPAVAAAETISTHCGGSVTGKPGDTVKASTSVLGLNLGTVDLGVIQEGTTVLSKTVGLVQKLLCRVTVTVTGAADEVVKGVDKATPEPLKRVTEPVTGAVTGTTETLRTAAGARQAPSAESPTVPQRPAENPAAPPASGPAATSGGGKSARAGTVQTVRPSEQATRATGGGVPGSALPYTSPLGFHGGDPSSFAVPGLRYGNEPEYAPQFGQLGEDGLGDQGGPDIRNAGSASALGAAEGEVGLPVLLAVLALAGVSAGLVRTWVVRSASGAGY</sequence>
<feature type="compositionally biased region" description="Polar residues" evidence="1">
    <location>
        <begin position="178"/>
        <end position="190"/>
    </location>
</feature>
<proteinExistence type="predicted"/>
<evidence type="ECO:0000256" key="2">
    <source>
        <dbReference type="SAM" id="Phobius"/>
    </source>
</evidence>
<organism evidence="4 5">
    <name type="scientific">Thermocrispum agreste</name>
    <dbReference type="NCBI Taxonomy" id="37925"/>
    <lineage>
        <taxon>Bacteria</taxon>
        <taxon>Bacillati</taxon>
        <taxon>Actinomycetota</taxon>
        <taxon>Actinomycetes</taxon>
        <taxon>Pseudonocardiales</taxon>
        <taxon>Pseudonocardiaceae</taxon>
        <taxon>Thermocrispum</taxon>
    </lineage>
</organism>
<dbReference type="AlphaFoldDB" id="A0ABD6FM84"/>
<evidence type="ECO:0000313" key="5">
    <source>
        <dbReference type="Proteomes" id="UP000249324"/>
    </source>
</evidence>
<keyword evidence="2" id="KW-1133">Transmembrane helix</keyword>
<reference evidence="4 5" key="1">
    <citation type="journal article" date="2021" name="BMC Genomics">
        <title>Genome-resolved metagenome and metatranscriptome analyses of thermophilic composting reveal key bacterial players and their metabolic interactions.</title>
        <authorList>
            <person name="Braga L.P.P."/>
            <person name="Pereira R.V."/>
            <person name="Martins L.F."/>
            <person name="Moura L.M.S."/>
            <person name="Sanchez F.B."/>
            <person name="Patane J.S.L."/>
            <person name="da Silva A.M."/>
            <person name="Setubal J.C."/>
        </authorList>
    </citation>
    <scope>NUCLEOTIDE SEQUENCE [LARGE SCALE GENOMIC DNA]</scope>
    <source>
        <strain evidence="4">ZC4RG45</strain>
    </source>
</reference>
<feature type="chain" id="PRO_5044779802" evidence="3">
    <location>
        <begin position="22"/>
        <end position="298"/>
    </location>
</feature>
<evidence type="ECO:0000256" key="3">
    <source>
        <dbReference type="SAM" id="SignalP"/>
    </source>
</evidence>
<accession>A0ABD6FM84</accession>
<feature type="transmembrane region" description="Helical" evidence="2">
    <location>
        <begin position="266"/>
        <end position="285"/>
    </location>
</feature>